<evidence type="ECO:0000256" key="4">
    <source>
        <dbReference type="ARBA" id="ARBA00023136"/>
    </source>
</evidence>
<evidence type="ECO:0000256" key="6">
    <source>
        <dbReference type="SAM" id="Phobius"/>
    </source>
</evidence>
<keyword evidence="2 6" id="KW-0812">Transmembrane</keyword>
<dbReference type="GO" id="GO:0071944">
    <property type="term" value="C:cell periphery"/>
    <property type="evidence" value="ECO:0007669"/>
    <property type="project" value="UniProtKB-ARBA"/>
</dbReference>
<proteinExistence type="predicted"/>
<evidence type="ECO:0000256" key="5">
    <source>
        <dbReference type="SAM" id="MobiDB-lite"/>
    </source>
</evidence>
<comment type="subcellular location">
    <subcellularLocation>
        <location evidence="1">Membrane</location>
        <topology evidence="1">Single-pass membrane protein</topology>
    </subcellularLocation>
</comment>
<name>A0AAX4K4H3_9TREE</name>
<feature type="region of interest" description="Disordered" evidence="5">
    <location>
        <begin position="283"/>
        <end position="312"/>
    </location>
</feature>
<dbReference type="AlphaFoldDB" id="A0AAX4K4H3"/>
<feature type="compositionally biased region" description="Low complexity" evidence="5">
    <location>
        <begin position="509"/>
        <end position="520"/>
    </location>
</feature>
<evidence type="ECO:0000313" key="7">
    <source>
        <dbReference type="EMBL" id="WWC91655.1"/>
    </source>
</evidence>
<reference evidence="7 8" key="1">
    <citation type="submission" date="2024-01" db="EMBL/GenBank/DDBJ databases">
        <title>Comparative genomics of Cryptococcus and Kwoniella reveals pathogenesis evolution and contrasting modes of karyotype evolution via chromosome fusion or intercentromeric recombination.</title>
        <authorList>
            <person name="Coelho M.A."/>
            <person name="David-Palma M."/>
            <person name="Shea T."/>
            <person name="Bowers K."/>
            <person name="McGinley-Smith S."/>
            <person name="Mohammad A.W."/>
            <person name="Gnirke A."/>
            <person name="Yurkov A.M."/>
            <person name="Nowrousian M."/>
            <person name="Sun S."/>
            <person name="Cuomo C.A."/>
            <person name="Heitman J."/>
        </authorList>
    </citation>
    <scope>NUCLEOTIDE SEQUENCE [LARGE SCALE GENOMIC DNA]</scope>
    <source>
        <strain evidence="7 8">CBS 6074</strain>
    </source>
</reference>
<feature type="transmembrane region" description="Helical" evidence="6">
    <location>
        <begin position="319"/>
        <end position="340"/>
    </location>
</feature>
<organism evidence="7 8">
    <name type="scientific">Kwoniella dendrophila CBS 6074</name>
    <dbReference type="NCBI Taxonomy" id="1295534"/>
    <lineage>
        <taxon>Eukaryota</taxon>
        <taxon>Fungi</taxon>
        <taxon>Dikarya</taxon>
        <taxon>Basidiomycota</taxon>
        <taxon>Agaricomycotina</taxon>
        <taxon>Tremellomycetes</taxon>
        <taxon>Tremellales</taxon>
        <taxon>Cryptococcaceae</taxon>
        <taxon>Kwoniella</taxon>
    </lineage>
</organism>
<evidence type="ECO:0000313" key="8">
    <source>
        <dbReference type="Proteomes" id="UP001355207"/>
    </source>
</evidence>
<sequence>MEILIDDACPQLSYFSASDGWVTNHRNGTRYSDSQTPKYSQSTFHATYGEGDHMEFRFNGSGIKTIGAKRSNHAMFGAQLDDFKPVYKSGYDLNGTYQTELFARDNLTTDKEHIITMTNYPNFNATSSAKEGWWVDIDHIIVTQPIKEQVYTTRIDDTSSFINYDESWTMETSNVTKLYNSTEHISSQSNSTMNLSFNGSSIQLFGGIGIQHGNYSISLDGTLKGVYNATYFENLPVVSLYMASGLEEGPHIIQLTNLGKSKTSVIDFDYAIVNSTIKPDVTNSDPAISISNPTDPGTSNDTISTAQADNTSTSHKGGIVGAVVAIIFILTALALGGWYLHRRRRRARSVHSGEDREEEASTGIIQGLSSKVINKLTSNRKSIESQQDKWARLSDDQHHILKVDHSPTENAQIAYTTDSFDASVPVLSLPFVNVPFEDEIVDNRDKDNGNTRRNSLKRRDTVIPSLVSFRASLTSLFNMSFRGSQVPPGRSEEPKRGSRFIVPKFPSFLSSSHHQSSDLPKISDRSPRSSTSYQNKDHPFKSPNSESIAPPYKARDSNQINIFNSLSMTLPEISTSSFHQGDTLTSPMLSEFFSALNSNRNSSVSTMSKRNSAALVDVQDQNQQSDSNGHDNSYAPLNRGARISVAVPVEPAQIEGTNINTSQNRNPNSSSQQHLSVPYTATMPEYNLGIPTERARTIYSSTIFSSSRRDTGISSNLNEDDEEIDLGLFSIPEFSPPAYAQATRISLGQVIKPEDISKDSMRK</sequence>
<accession>A0AAX4K4H3</accession>
<dbReference type="EMBL" id="CP144106">
    <property type="protein sequence ID" value="WWC91655.1"/>
    <property type="molecule type" value="Genomic_DNA"/>
</dbReference>
<dbReference type="PANTHER" id="PTHR15549">
    <property type="entry name" value="PAIRED IMMUNOGLOBULIN-LIKE TYPE 2 RECEPTOR"/>
    <property type="match status" value="1"/>
</dbReference>
<dbReference type="RefSeq" id="XP_066078417.1">
    <property type="nucleotide sequence ID" value="XM_066222320.1"/>
</dbReference>
<dbReference type="InterPro" id="IPR051694">
    <property type="entry name" value="Immunoregulatory_rcpt-like"/>
</dbReference>
<dbReference type="Proteomes" id="UP001355207">
    <property type="component" value="Chromosome 9"/>
</dbReference>
<evidence type="ECO:0000256" key="2">
    <source>
        <dbReference type="ARBA" id="ARBA00022692"/>
    </source>
</evidence>
<evidence type="ECO:0000256" key="3">
    <source>
        <dbReference type="ARBA" id="ARBA00022989"/>
    </source>
</evidence>
<protein>
    <submittedName>
        <fullName evidence="7">Uncharacterized protein</fullName>
    </submittedName>
</protein>
<keyword evidence="3 6" id="KW-1133">Transmembrane helix</keyword>
<evidence type="ECO:0000256" key="1">
    <source>
        <dbReference type="ARBA" id="ARBA00004167"/>
    </source>
</evidence>
<dbReference type="GeneID" id="91097270"/>
<feature type="region of interest" description="Disordered" evidence="5">
    <location>
        <begin position="509"/>
        <end position="552"/>
    </location>
</feature>
<keyword evidence="4 6" id="KW-0472">Membrane</keyword>
<dbReference type="GO" id="GO:0016020">
    <property type="term" value="C:membrane"/>
    <property type="evidence" value="ECO:0007669"/>
    <property type="project" value="UniProtKB-SubCell"/>
</dbReference>
<dbReference type="Gene3D" id="2.60.120.260">
    <property type="entry name" value="Galactose-binding domain-like"/>
    <property type="match status" value="2"/>
</dbReference>
<gene>
    <name evidence="7" type="ORF">L201_006601</name>
</gene>
<keyword evidence="8" id="KW-1185">Reference proteome</keyword>